<evidence type="ECO:0000259" key="1">
    <source>
        <dbReference type="Pfam" id="PF25356"/>
    </source>
</evidence>
<sequence>MTSKDVELNPLVNQPVDKKSKQVVNKEIPVAQLGRTKLKDSEAFNDRTANNLLDKHLKKKGKPSPVFFLVDRMRFKKKGHHEYLNYREVHSFHKFANHPNVFMLFVIEEKKGKRSYETYSCNNSADVQCIRDMIGTIQDDPKRLLQGLGPVRVVSLSSSSSSEYHIERRLSNRSSQSRSVAYRPYSQQEPAEYLYIVDPEQSTGQQTLQPVQKRVSNGIINSRMNSFNGSQAPDHGPVYVYGSRSSRNLYRDGYSPEYSRRKYC</sequence>
<dbReference type="KEGG" id="ovi:T265_08771"/>
<protein>
    <recommendedName>
        <fullName evidence="1">Trematode PH-like domain-containing protein</fullName>
    </recommendedName>
</protein>
<reference evidence="2 3" key="1">
    <citation type="submission" date="2013-11" db="EMBL/GenBank/DDBJ databases">
        <title>Opisthorchis viverrini - life in the bile duct.</title>
        <authorList>
            <person name="Young N.D."/>
            <person name="Nagarajan N."/>
            <person name="Lin S.J."/>
            <person name="Korhonen P.K."/>
            <person name="Jex A.R."/>
            <person name="Hall R.S."/>
            <person name="Safavi-Hemami H."/>
            <person name="Kaewkong W."/>
            <person name="Bertrand D."/>
            <person name="Gao S."/>
            <person name="Seet Q."/>
            <person name="Wongkham S."/>
            <person name="Teh B.T."/>
            <person name="Wongkham C."/>
            <person name="Intapan P.M."/>
            <person name="Maleewong W."/>
            <person name="Yang X."/>
            <person name="Hu M."/>
            <person name="Wang Z."/>
            <person name="Hofmann A."/>
            <person name="Sternberg P.W."/>
            <person name="Tan P."/>
            <person name="Wang J."/>
            <person name="Gasser R.B."/>
        </authorList>
    </citation>
    <scope>NUCLEOTIDE SEQUENCE [LARGE SCALE GENOMIC DNA]</scope>
</reference>
<dbReference type="Proteomes" id="UP000054324">
    <property type="component" value="Unassembled WGS sequence"/>
</dbReference>
<dbReference type="CTD" id="20322950"/>
<name>A0A074Z7Z2_OPIVI</name>
<dbReference type="InterPro" id="IPR057376">
    <property type="entry name" value="PH_trem"/>
</dbReference>
<keyword evidence="3" id="KW-1185">Reference proteome</keyword>
<dbReference type="AlphaFoldDB" id="A0A074Z7Z2"/>
<dbReference type="EMBL" id="KL596854">
    <property type="protein sequence ID" value="KER23326.1"/>
    <property type="molecule type" value="Genomic_DNA"/>
</dbReference>
<dbReference type="OrthoDB" id="6227722at2759"/>
<dbReference type="RefSeq" id="XP_009172927.1">
    <property type="nucleotide sequence ID" value="XM_009174663.1"/>
</dbReference>
<evidence type="ECO:0000313" key="3">
    <source>
        <dbReference type="Proteomes" id="UP000054324"/>
    </source>
</evidence>
<accession>A0A074Z7Z2</accession>
<feature type="domain" description="Trematode PH-like" evidence="1">
    <location>
        <begin position="20"/>
        <end position="143"/>
    </location>
</feature>
<proteinExistence type="predicted"/>
<organism evidence="2 3">
    <name type="scientific">Opisthorchis viverrini</name>
    <name type="common">Southeast Asian liver fluke</name>
    <dbReference type="NCBI Taxonomy" id="6198"/>
    <lineage>
        <taxon>Eukaryota</taxon>
        <taxon>Metazoa</taxon>
        <taxon>Spiralia</taxon>
        <taxon>Lophotrochozoa</taxon>
        <taxon>Platyhelminthes</taxon>
        <taxon>Trematoda</taxon>
        <taxon>Digenea</taxon>
        <taxon>Opisthorchiida</taxon>
        <taxon>Opisthorchiata</taxon>
        <taxon>Opisthorchiidae</taxon>
        <taxon>Opisthorchis</taxon>
    </lineage>
</organism>
<evidence type="ECO:0000313" key="2">
    <source>
        <dbReference type="EMBL" id="KER23326.1"/>
    </source>
</evidence>
<dbReference type="GeneID" id="20322950"/>
<dbReference type="Pfam" id="PF25356">
    <property type="entry name" value="PH_trem"/>
    <property type="match status" value="1"/>
</dbReference>
<gene>
    <name evidence="2" type="ORF">T265_08771</name>
</gene>